<dbReference type="AlphaFoldDB" id="A0AAN9MXQ6"/>
<gene>
    <name evidence="1" type="ORF">VNO77_01443</name>
</gene>
<protein>
    <submittedName>
        <fullName evidence="1">Uncharacterized protein</fullName>
    </submittedName>
</protein>
<evidence type="ECO:0000313" key="1">
    <source>
        <dbReference type="EMBL" id="KAK7359483.1"/>
    </source>
</evidence>
<keyword evidence="2" id="KW-1185">Reference proteome</keyword>
<reference evidence="1 2" key="1">
    <citation type="submission" date="2024-01" db="EMBL/GenBank/DDBJ databases">
        <title>The genomes of 5 underutilized Papilionoideae crops provide insights into root nodulation and disease resistanc.</title>
        <authorList>
            <person name="Jiang F."/>
        </authorList>
    </citation>
    <scope>NUCLEOTIDE SEQUENCE [LARGE SCALE GENOMIC DNA]</scope>
    <source>
        <strain evidence="1">LVBAO_FW01</strain>
        <tissue evidence="1">Leaves</tissue>
    </source>
</reference>
<dbReference type="EMBL" id="JAYMYQ010000001">
    <property type="protein sequence ID" value="KAK7359483.1"/>
    <property type="molecule type" value="Genomic_DNA"/>
</dbReference>
<accession>A0AAN9MXQ6</accession>
<sequence>MGDRVRRVRHGLVKESSKACTVRALLTVQQEQQQSLLVHMIVPSRPVAMEGCVTVLHFSVNSCTIELSIPWEIDGAPCTCQTVQVSSARGSQELEIPGKSNSILIFFSWLISTLECIPHKASCFIRAIAMQLAADSPFCKTIKDSNLLAASYPYQNINKYTLSFLIPT</sequence>
<dbReference type="Proteomes" id="UP001367508">
    <property type="component" value="Unassembled WGS sequence"/>
</dbReference>
<organism evidence="1 2">
    <name type="scientific">Canavalia gladiata</name>
    <name type="common">Sword bean</name>
    <name type="synonym">Dolichos gladiatus</name>
    <dbReference type="NCBI Taxonomy" id="3824"/>
    <lineage>
        <taxon>Eukaryota</taxon>
        <taxon>Viridiplantae</taxon>
        <taxon>Streptophyta</taxon>
        <taxon>Embryophyta</taxon>
        <taxon>Tracheophyta</taxon>
        <taxon>Spermatophyta</taxon>
        <taxon>Magnoliopsida</taxon>
        <taxon>eudicotyledons</taxon>
        <taxon>Gunneridae</taxon>
        <taxon>Pentapetalae</taxon>
        <taxon>rosids</taxon>
        <taxon>fabids</taxon>
        <taxon>Fabales</taxon>
        <taxon>Fabaceae</taxon>
        <taxon>Papilionoideae</taxon>
        <taxon>50 kb inversion clade</taxon>
        <taxon>NPAAA clade</taxon>
        <taxon>indigoferoid/millettioid clade</taxon>
        <taxon>Phaseoleae</taxon>
        <taxon>Canavalia</taxon>
    </lineage>
</organism>
<evidence type="ECO:0000313" key="2">
    <source>
        <dbReference type="Proteomes" id="UP001367508"/>
    </source>
</evidence>
<comment type="caution">
    <text evidence="1">The sequence shown here is derived from an EMBL/GenBank/DDBJ whole genome shotgun (WGS) entry which is preliminary data.</text>
</comment>
<name>A0AAN9MXQ6_CANGL</name>
<proteinExistence type="predicted"/>